<reference evidence="3 4" key="1">
    <citation type="submission" date="2018-08" db="EMBL/GenBank/DDBJ databases">
        <title>Flavobacterium tibetense sp. nov., isolated from a wetland YonghuCo on Tibetan Plateau.</title>
        <authorList>
            <person name="Phurbu D."/>
            <person name="Lu H."/>
            <person name="Xing P."/>
        </authorList>
    </citation>
    <scope>NUCLEOTIDE SEQUENCE [LARGE SCALE GENOMIC DNA]</scope>
    <source>
        <strain evidence="3 4">DJC</strain>
    </source>
</reference>
<feature type="chain" id="PRO_5019150110" evidence="1">
    <location>
        <begin position="25"/>
        <end position="313"/>
    </location>
</feature>
<keyword evidence="1" id="KW-0732">Signal</keyword>
<name>A0A411Z4X3_9RHOB</name>
<keyword evidence="4" id="KW-1185">Reference proteome</keyword>
<evidence type="ECO:0000313" key="4">
    <source>
        <dbReference type="Proteomes" id="UP000284547"/>
    </source>
</evidence>
<feature type="signal peptide" evidence="1">
    <location>
        <begin position="1"/>
        <end position="24"/>
    </location>
</feature>
<dbReference type="Pfam" id="PF13449">
    <property type="entry name" value="Phytase-like"/>
    <property type="match status" value="1"/>
</dbReference>
<dbReference type="Proteomes" id="UP000284547">
    <property type="component" value="Unassembled WGS sequence"/>
</dbReference>
<dbReference type="SUPFAM" id="SSF63829">
    <property type="entry name" value="Calcium-dependent phosphotriesterase"/>
    <property type="match status" value="1"/>
</dbReference>
<dbReference type="PIRSF" id="PIRSF031900">
    <property type="entry name" value="UCP031900"/>
    <property type="match status" value="1"/>
</dbReference>
<dbReference type="RefSeq" id="WP_118150158.1">
    <property type="nucleotide sequence ID" value="NZ_QWEY01000002.1"/>
</dbReference>
<dbReference type="OrthoDB" id="9798693at2"/>
<dbReference type="InterPro" id="IPR027372">
    <property type="entry name" value="Phytase-like_dom"/>
</dbReference>
<sequence length="313" mass="33973">MPRRSRLAVIAAALVVALGLQGSADPNPPPGFLGAFRWSMTDARFGGFSAIDLSADGSRFIALNDRGAFVQGQLRRTAEGIIAAVEAGPVTRLKSNTDTPLAPGRNDSEGIAVAADGTTYVSFEGVTRVLRYRDIHGQAENLPTPPEFARFPHNASLESLAIDAQGVLYTIPEEVTYAKPIRLLTGQKPNIEGRDFPVWRFAAGKWTQPFDLPREGGFLPVSADFGPDGRLYVLERSFHGIAGFASRVRSFRVAAKGLTDPRVDLQTSTGQHGNLEGMSVWRDDSGAIRLTMVSDDNFLSLLRTEIVEYRLAD</sequence>
<dbReference type="InterPro" id="IPR014567">
    <property type="entry name" value="UCP031900"/>
</dbReference>
<evidence type="ECO:0000259" key="2">
    <source>
        <dbReference type="Pfam" id="PF13449"/>
    </source>
</evidence>
<proteinExistence type="predicted"/>
<dbReference type="AlphaFoldDB" id="A0A411Z4X3"/>
<protein>
    <submittedName>
        <fullName evidence="3">Esterase-like activity of phytase family protein</fullName>
    </submittedName>
</protein>
<dbReference type="EMBL" id="QWEY01000002">
    <property type="protein sequence ID" value="RGP38104.1"/>
    <property type="molecule type" value="Genomic_DNA"/>
</dbReference>
<comment type="caution">
    <text evidence="3">The sequence shown here is derived from an EMBL/GenBank/DDBJ whole genome shotgun (WGS) entry which is preliminary data.</text>
</comment>
<accession>A0A411Z4X3</accession>
<evidence type="ECO:0000313" key="3">
    <source>
        <dbReference type="EMBL" id="RGP38104.1"/>
    </source>
</evidence>
<feature type="domain" description="Phytase-like" evidence="2">
    <location>
        <begin position="44"/>
        <end position="298"/>
    </location>
</feature>
<organism evidence="3 4">
    <name type="scientific">Pseudotabrizicola alkalilacus</name>
    <dbReference type="NCBI Taxonomy" id="2305252"/>
    <lineage>
        <taxon>Bacteria</taxon>
        <taxon>Pseudomonadati</taxon>
        <taxon>Pseudomonadota</taxon>
        <taxon>Alphaproteobacteria</taxon>
        <taxon>Rhodobacterales</taxon>
        <taxon>Paracoccaceae</taxon>
        <taxon>Pseudotabrizicola</taxon>
    </lineage>
</organism>
<evidence type="ECO:0000256" key="1">
    <source>
        <dbReference type="SAM" id="SignalP"/>
    </source>
</evidence>
<gene>
    <name evidence="3" type="ORF">D1012_04495</name>
</gene>